<dbReference type="AlphaFoldDB" id="A0A542XB51"/>
<keyword evidence="4" id="KW-1185">Reference proteome</keyword>
<feature type="domain" description="WYL" evidence="1">
    <location>
        <begin position="152"/>
        <end position="215"/>
    </location>
</feature>
<dbReference type="GO" id="GO:0000502">
    <property type="term" value="C:proteasome complex"/>
    <property type="evidence" value="ECO:0007669"/>
    <property type="project" value="UniProtKB-KW"/>
</dbReference>
<dbReference type="InterPro" id="IPR026881">
    <property type="entry name" value="WYL_dom"/>
</dbReference>
<evidence type="ECO:0000259" key="2">
    <source>
        <dbReference type="Pfam" id="PF25583"/>
    </source>
</evidence>
<evidence type="ECO:0000313" key="4">
    <source>
        <dbReference type="Proteomes" id="UP000318336"/>
    </source>
</evidence>
<dbReference type="Pfam" id="PF13280">
    <property type="entry name" value="WYL"/>
    <property type="match status" value="1"/>
</dbReference>
<dbReference type="Proteomes" id="UP000318336">
    <property type="component" value="Unassembled WGS sequence"/>
</dbReference>
<dbReference type="InterPro" id="IPR051534">
    <property type="entry name" value="CBASS_pafABC_assoc_protein"/>
</dbReference>
<comment type="caution">
    <text evidence="3">The sequence shown here is derived from an EMBL/GenBank/DDBJ whole genome shotgun (WGS) entry which is preliminary data.</text>
</comment>
<dbReference type="PANTHER" id="PTHR34580">
    <property type="match status" value="1"/>
</dbReference>
<dbReference type="Pfam" id="PF25583">
    <property type="entry name" value="WCX"/>
    <property type="match status" value="1"/>
</dbReference>
<protein>
    <submittedName>
        <fullName evidence="3">Proteasome accessory factor B</fullName>
    </submittedName>
</protein>
<dbReference type="InterPro" id="IPR057727">
    <property type="entry name" value="WCX_dom"/>
</dbReference>
<dbReference type="PROSITE" id="PS52050">
    <property type="entry name" value="WYL"/>
    <property type="match status" value="1"/>
</dbReference>
<dbReference type="EMBL" id="VFOK01000001">
    <property type="protein sequence ID" value="TQL33072.1"/>
    <property type="molecule type" value="Genomic_DNA"/>
</dbReference>
<accession>A0A542XB51</accession>
<evidence type="ECO:0000259" key="1">
    <source>
        <dbReference type="Pfam" id="PF13280"/>
    </source>
</evidence>
<gene>
    <name evidence="3" type="ORF">FB554_1206</name>
</gene>
<feature type="domain" description="WCX" evidence="2">
    <location>
        <begin position="248"/>
        <end position="320"/>
    </location>
</feature>
<evidence type="ECO:0000313" key="3">
    <source>
        <dbReference type="EMBL" id="TQL33072.1"/>
    </source>
</evidence>
<name>A0A542XB51_9MICO</name>
<keyword evidence="3" id="KW-0647">Proteasome</keyword>
<dbReference type="OrthoDB" id="3268930at2"/>
<dbReference type="RefSeq" id="WP_142005137.1">
    <property type="nucleotide sequence ID" value="NZ_CAJTBP010000001.1"/>
</dbReference>
<sequence>MAAATSPAHKTERLLNLVICLLYTRQPLAKQQIRAAVPQYAEVASDESFDRMFERDKDELRDLGIPLRTEAVDAFFDDETGYRIDQREYALPEITFEADELTVLGLAARTWQQASLGGPAAQAMRKLRAQDVTRDEASVLALEPRVRTTEAAFEPMKNAALRHQVVTFDYRKGRGAPEGRRLQPWAVTSWHGHWYATGFDLDRDAPRVFRLSRVVGAVRTQGKPGAYAVPDDHDAVAMIAATGDAGATTRARLQVRAGAGNTLRRSATDVRRVDDDWDELTVERTDLGALVAEVCGFGPAVLALEPPELVEQVGARLDALVAAHGGAS</sequence>
<reference evidence="3 4" key="1">
    <citation type="submission" date="2019-06" db="EMBL/GenBank/DDBJ databases">
        <title>Sequencing the genomes of 1000 actinobacteria strains.</title>
        <authorList>
            <person name="Klenk H.-P."/>
        </authorList>
    </citation>
    <scope>NUCLEOTIDE SEQUENCE [LARGE SCALE GENOMIC DNA]</scope>
    <source>
        <strain evidence="3 4">DSM 24617</strain>
    </source>
</reference>
<dbReference type="PANTHER" id="PTHR34580:SF3">
    <property type="entry name" value="PROTEIN PAFB"/>
    <property type="match status" value="1"/>
</dbReference>
<proteinExistence type="predicted"/>
<organism evidence="3 4">
    <name type="scientific">Barrientosiimonas humi</name>
    <dbReference type="NCBI Taxonomy" id="999931"/>
    <lineage>
        <taxon>Bacteria</taxon>
        <taxon>Bacillati</taxon>
        <taxon>Actinomycetota</taxon>
        <taxon>Actinomycetes</taxon>
        <taxon>Micrococcales</taxon>
        <taxon>Dermacoccaceae</taxon>
        <taxon>Barrientosiimonas</taxon>
    </lineage>
</organism>